<gene>
    <name evidence="2" type="ORF">OIU84_024716</name>
</gene>
<dbReference type="Proteomes" id="UP001162972">
    <property type="component" value="Chromosome 16"/>
</dbReference>
<feature type="domain" description="DUF4283" evidence="1">
    <location>
        <begin position="59"/>
        <end position="125"/>
    </location>
</feature>
<dbReference type="InterPro" id="IPR025558">
    <property type="entry name" value="DUF4283"/>
</dbReference>
<dbReference type="AlphaFoldDB" id="A0AAD6PCU4"/>
<reference evidence="2 3" key="1">
    <citation type="journal article" date="2023" name="Int. J. Mol. Sci.">
        <title>De Novo Assembly and Annotation of 11 Diverse Shrub Willow (Salix) Genomes Reveals Novel Gene Organization in Sex-Linked Regions.</title>
        <authorList>
            <person name="Hyden B."/>
            <person name="Feng K."/>
            <person name="Yates T.B."/>
            <person name="Jawdy S."/>
            <person name="Cereghino C."/>
            <person name="Smart L.B."/>
            <person name="Muchero W."/>
        </authorList>
    </citation>
    <scope>NUCLEOTIDE SEQUENCE [LARGE SCALE GENOMIC DNA]</scope>
    <source>
        <tissue evidence="2">Shoot tip</tissue>
    </source>
</reference>
<proteinExistence type="predicted"/>
<protein>
    <recommendedName>
        <fullName evidence="1">DUF4283 domain-containing protein</fullName>
    </recommendedName>
</protein>
<evidence type="ECO:0000259" key="1">
    <source>
        <dbReference type="Pfam" id="PF14111"/>
    </source>
</evidence>
<organism evidence="2 3">
    <name type="scientific">Salix udensis</name>
    <dbReference type="NCBI Taxonomy" id="889485"/>
    <lineage>
        <taxon>Eukaryota</taxon>
        <taxon>Viridiplantae</taxon>
        <taxon>Streptophyta</taxon>
        <taxon>Embryophyta</taxon>
        <taxon>Tracheophyta</taxon>
        <taxon>Spermatophyta</taxon>
        <taxon>Magnoliopsida</taxon>
        <taxon>eudicotyledons</taxon>
        <taxon>Gunneridae</taxon>
        <taxon>Pentapetalae</taxon>
        <taxon>rosids</taxon>
        <taxon>fabids</taxon>
        <taxon>Malpighiales</taxon>
        <taxon>Salicaceae</taxon>
        <taxon>Saliceae</taxon>
        <taxon>Salix</taxon>
    </lineage>
</organism>
<keyword evidence="3" id="KW-1185">Reference proteome</keyword>
<dbReference type="EMBL" id="JAPFFJ010000006">
    <property type="protein sequence ID" value="KAJ6423793.1"/>
    <property type="molecule type" value="Genomic_DNA"/>
</dbReference>
<evidence type="ECO:0000313" key="3">
    <source>
        <dbReference type="Proteomes" id="UP001162972"/>
    </source>
</evidence>
<sequence>MAKNRPPAQPNGSWADKVRVTDASMCFSLEKLPKQPQGSRLQIPHEMIDDSIDDSACIWTRCLVGFFPGARLPFTAVRSIVNRVWKQFGLEQVMTTTNGFMLFRFKEEEGLHTVVERGPWVRASYFNNGIPTFSLTETRSHPFQCGSA</sequence>
<dbReference type="Pfam" id="PF14111">
    <property type="entry name" value="DUF4283"/>
    <property type="match status" value="1"/>
</dbReference>
<name>A0AAD6PCU4_9ROSI</name>
<comment type="caution">
    <text evidence="2">The sequence shown here is derived from an EMBL/GenBank/DDBJ whole genome shotgun (WGS) entry which is preliminary data.</text>
</comment>
<accession>A0AAD6PCU4</accession>
<evidence type="ECO:0000313" key="2">
    <source>
        <dbReference type="EMBL" id="KAJ6423793.1"/>
    </source>
</evidence>